<sequence>MKKQYRSAALAASALTIAMTMGHSALAWEQGGYVYNQGEDRFVDNVYNFLKHFSYEQYYWADAFEFTTSNNSYVDAMDFAYYSGHGNNYYLGMGPGASVSGVNLATDANARWGDLDLEFIVFQSCTVIPSAADRADWADAWVPNGVFQGLHQAIGYRTLSYSGNGISNNFGDRISDGESVWQAWFAAVNDERSWWRGQDYPGLASAVMHPSTQNDTHFNFVADPPAGHMALTNWYQHW</sequence>
<keyword evidence="1" id="KW-0732">Signal</keyword>
<dbReference type="Pfam" id="PF19872">
    <property type="entry name" value="DUF6345"/>
    <property type="match status" value="1"/>
</dbReference>
<evidence type="ECO:0000256" key="1">
    <source>
        <dbReference type="SAM" id="SignalP"/>
    </source>
</evidence>
<feature type="chain" id="PRO_5026701013" evidence="1">
    <location>
        <begin position="28"/>
        <end position="238"/>
    </location>
</feature>
<feature type="signal peptide" evidence="1">
    <location>
        <begin position="1"/>
        <end position="27"/>
    </location>
</feature>
<dbReference type="InterPro" id="IPR045926">
    <property type="entry name" value="DUF6345"/>
</dbReference>
<name>A0A6P1DZ10_9GAMM</name>
<dbReference type="AlphaFoldDB" id="A0A6P1DZ10"/>
<reference evidence="2 3" key="2">
    <citation type="submission" date="2020-02" db="EMBL/GenBank/DDBJ databases">
        <title>Genome sequences of Thiorhodococcus mannitoliphagus and Thiorhodococcus minor, purple sulfur photosynthetic bacteria in the gammaproteobacterial family, Chromatiaceae.</title>
        <authorList>
            <person name="Aviles F.A."/>
            <person name="Meyer T.E."/>
            <person name="Kyndt J.A."/>
        </authorList>
    </citation>
    <scope>NUCLEOTIDE SEQUENCE [LARGE SCALE GENOMIC DNA]</scope>
    <source>
        <strain evidence="2 3">DSM 18266</strain>
    </source>
</reference>
<dbReference type="RefSeq" id="WP_164656054.1">
    <property type="nucleotide sequence ID" value="NZ_JAAIJR010000138.1"/>
</dbReference>
<protein>
    <submittedName>
        <fullName evidence="2">Uncharacterized protein</fullName>
    </submittedName>
</protein>
<keyword evidence="3" id="KW-1185">Reference proteome</keyword>
<organism evidence="2 3">
    <name type="scientific">Thiorhodococcus mannitoliphagus</name>
    <dbReference type="NCBI Taxonomy" id="329406"/>
    <lineage>
        <taxon>Bacteria</taxon>
        <taxon>Pseudomonadati</taxon>
        <taxon>Pseudomonadota</taxon>
        <taxon>Gammaproteobacteria</taxon>
        <taxon>Chromatiales</taxon>
        <taxon>Chromatiaceae</taxon>
        <taxon>Thiorhodococcus</taxon>
    </lineage>
</organism>
<evidence type="ECO:0000313" key="3">
    <source>
        <dbReference type="Proteomes" id="UP000471640"/>
    </source>
</evidence>
<reference evidence="3" key="1">
    <citation type="journal article" date="2020" name="Microbiol. Resour. Announc.">
        <title>Draft Genome Sequences of Thiorhodococcus mannitoliphagus and Thiorhodococcus minor, Purple Sulfur Photosynthetic Bacteria in the Gammaproteobacterial Family Chromatiaceae.</title>
        <authorList>
            <person name="Aviles F.A."/>
            <person name="Meyer T.E."/>
            <person name="Kyndt J.A."/>
        </authorList>
    </citation>
    <scope>NUCLEOTIDE SEQUENCE [LARGE SCALE GENOMIC DNA]</scope>
    <source>
        <strain evidence="3">DSM 18266</strain>
    </source>
</reference>
<evidence type="ECO:0000313" key="2">
    <source>
        <dbReference type="EMBL" id="NEX22919.1"/>
    </source>
</evidence>
<comment type="caution">
    <text evidence="2">The sequence shown here is derived from an EMBL/GenBank/DDBJ whole genome shotgun (WGS) entry which is preliminary data.</text>
</comment>
<gene>
    <name evidence="2" type="ORF">G3480_21885</name>
</gene>
<dbReference type="EMBL" id="JAAIJR010000138">
    <property type="protein sequence ID" value="NEX22919.1"/>
    <property type="molecule type" value="Genomic_DNA"/>
</dbReference>
<dbReference type="Proteomes" id="UP000471640">
    <property type="component" value="Unassembled WGS sequence"/>
</dbReference>
<accession>A0A6P1DZ10</accession>
<proteinExistence type="predicted"/>